<dbReference type="GO" id="GO:0008233">
    <property type="term" value="F:peptidase activity"/>
    <property type="evidence" value="ECO:0007669"/>
    <property type="project" value="UniProtKB-KW"/>
</dbReference>
<reference evidence="9" key="1">
    <citation type="submission" date="2021-02" db="EMBL/GenBank/DDBJ databases">
        <authorList>
            <person name="Nowell W R."/>
        </authorList>
    </citation>
    <scope>NUCLEOTIDE SEQUENCE</scope>
    <source>
        <strain evidence="9">Ploen Becks lab</strain>
    </source>
</reference>
<evidence type="ECO:0000313" key="10">
    <source>
        <dbReference type="Proteomes" id="UP000663879"/>
    </source>
</evidence>
<dbReference type="Gene3D" id="1.10.340.70">
    <property type="match status" value="1"/>
</dbReference>
<dbReference type="FunFam" id="3.10.10.10:FF:000007">
    <property type="entry name" value="Retrovirus-related Pol polyprotein from transposon 17.6-like Protein"/>
    <property type="match status" value="1"/>
</dbReference>
<dbReference type="InterPro" id="IPR050951">
    <property type="entry name" value="Retrovirus_Pol_polyprotein"/>
</dbReference>
<dbReference type="Gene3D" id="3.30.420.10">
    <property type="entry name" value="Ribonuclease H-like superfamily/Ribonuclease H"/>
    <property type="match status" value="1"/>
</dbReference>
<dbReference type="PANTHER" id="PTHR37984:SF5">
    <property type="entry name" value="PROTEIN NYNRIN-LIKE"/>
    <property type="match status" value="1"/>
</dbReference>
<evidence type="ECO:0000256" key="6">
    <source>
        <dbReference type="ARBA" id="ARBA00022801"/>
    </source>
</evidence>
<dbReference type="GO" id="GO:0006508">
    <property type="term" value="P:proteolysis"/>
    <property type="evidence" value="ECO:0007669"/>
    <property type="project" value="UniProtKB-KW"/>
</dbReference>
<evidence type="ECO:0000256" key="1">
    <source>
        <dbReference type="ARBA" id="ARBA00022670"/>
    </source>
</evidence>
<keyword evidence="2" id="KW-0808">Transferase</keyword>
<dbReference type="Pfam" id="PF00078">
    <property type="entry name" value="RVT_1"/>
    <property type="match status" value="1"/>
</dbReference>
<dbReference type="GO" id="GO:0003964">
    <property type="term" value="F:RNA-directed DNA polymerase activity"/>
    <property type="evidence" value="ECO:0007669"/>
    <property type="project" value="UniProtKB-KW"/>
</dbReference>
<dbReference type="FunFam" id="1.10.340.70:FF:000001">
    <property type="entry name" value="Retrovirus-related Pol polyprotein from transposon gypsy-like Protein"/>
    <property type="match status" value="1"/>
</dbReference>
<dbReference type="InterPro" id="IPR000477">
    <property type="entry name" value="RT_dom"/>
</dbReference>
<keyword evidence="3" id="KW-0548">Nucleotidyltransferase</keyword>
<evidence type="ECO:0000313" key="9">
    <source>
        <dbReference type="EMBL" id="CAF1009622.1"/>
    </source>
</evidence>
<dbReference type="Proteomes" id="UP000663879">
    <property type="component" value="Unassembled WGS sequence"/>
</dbReference>
<evidence type="ECO:0000256" key="2">
    <source>
        <dbReference type="ARBA" id="ARBA00022679"/>
    </source>
</evidence>
<dbReference type="Pfam" id="PF17921">
    <property type="entry name" value="Integrase_H2C2"/>
    <property type="match status" value="1"/>
</dbReference>
<keyword evidence="4" id="KW-0540">Nuclease</keyword>
<dbReference type="InterPro" id="IPR041588">
    <property type="entry name" value="Integrase_H2C2"/>
</dbReference>
<accession>A0A814HHR5</accession>
<dbReference type="Gene3D" id="3.10.10.10">
    <property type="entry name" value="HIV Type 1 Reverse Transcriptase, subunit A, domain 1"/>
    <property type="match status" value="1"/>
</dbReference>
<dbReference type="OrthoDB" id="8057740at2759"/>
<evidence type="ECO:0000256" key="3">
    <source>
        <dbReference type="ARBA" id="ARBA00022695"/>
    </source>
</evidence>
<evidence type="ECO:0000256" key="5">
    <source>
        <dbReference type="ARBA" id="ARBA00022759"/>
    </source>
</evidence>
<dbReference type="PANTHER" id="PTHR37984">
    <property type="entry name" value="PROTEIN CBG26694"/>
    <property type="match status" value="1"/>
</dbReference>
<sequence length="472" mass="54433">MSGKDVVLDSLTDITEHDIDTGNTRPIKRRPYRLPQSVQEEVSKQVDDMLKKNIIRESKSPWCSPFILVIKKKADEMDCYPLPRIDDTVDALGGSKYFTTFDLASGYWQIPLNEESKSKTAFCANSKLYEFNVMPFGLCNAPPTFQRLMDDLLKNLTWKHCLVYLDDVIVFASDFKTHLERLDEVLRRFAAANLKLRPSKCKFVMDELQEFDFEIIYYPGSLNFTADQLSRPPVHQDLSQTLEVKTLEFQANIDWEREQDGDKEIAIVKANLKTSSSDDWESLKFFQIWNRIKIDLVIKLGILYKKDQDQLLIVVPSRLTKLVCKLYHDSISAGHLGFEKTMRAISVRFIWPYMKADVYDYCWSCDTCQKFKVKNTSNKVPLVSINIDKAWDLVGIDVAGLLKKTKLGYNYFILAVDYFSKFCIGEAKANYTGETSKEFLREIVNRYGTPAAIIILSLKHSKSIVTRIKLKN</sequence>
<dbReference type="InterPro" id="IPR043128">
    <property type="entry name" value="Rev_trsase/Diguanyl_cyclase"/>
</dbReference>
<keyword evidence="5" id="KW-0255">Endonuclease</keyword>
<organism evidence="9 10">
    <name type="scientific">Brachionus calyciflorus</name>
    <dbReference type="NCBI Taxonomy" id="104777"/>
    <lineage>
        <taxon>Eukaryota</taxon>
        <taxon>Metazoa</taxon>
        <taxon>Spiralia</taxon>
        <taxon>Gnathifera</taxon>
        <taxon>Rotifera</taxon>
        <taxon>Eurotatoria</taxon>
        <taxon>Monogononta</taxon>
        <taxon>Pseudotrocha</taxon>
        <taxon>Ploima</taxon>
        <taxon>Brachionidae</taxon>
        <taxon>Brachionus</taxon>
    </lineage>
</organism>
<dbReference type="EMBL" id="CAJNOC010004103">
    <property type="protein sequence ID" value="CAF1009622.1"/>
    <property type="molecule type" value="Genomic_DNA"/>
</dbReference>
<keyword evidence="6" id="KW-0378">Hydrolase</keyword>
<evidence type="ECO:0000256" key="4">
    <source>
        <dbReference type="ARBA" id="ARBA00022722"/>
    </source>
</evidence>
<protein>
    <recommendedName>
        <fullName evidence="8">Reverse transcriptase domain-containing protein</fullName>
    </recommendedName>
</protein>
<dbReference type="AlphaFoldDB" id="A0A814HHR5"/>
<dbReference type="InterPro" id="IPR012337">
    <property type="entry name" value="RNaseH-like_sf"/>
</dbReference>
<dbReference type="InterPro" id="IPR043502">
    <property type="entry name" value="DNA/RNA_pol_sf"/>
</dbReference>
<evidence type="ECO:0000259" key="8">
    <source>
        <dbReference type="PROSITE" id="PS50878"/>
    </source>
</evidence>
<evidence type="ECO:0000256" key="7">
    <source>
        <dbReference type="ARBA" id="ARBA00022918"/>
    </source>
</evidence>
<proteinExistence type="predicted"/>
<dbReference type="CDD" id="cd01647">
    <property type="entry name" value="RT_LTR"/>
    <property type="match status" value="1"/>
</dbReference>
<dbReference type="InterPro" id="IPR036397">
    <property type="entry name" value="RNaseH_sf"/>
</dbReference>
<dbReference type="Gene3D" id="3.30.70.270">
    <property type="match status" value="1"/>
</dbReference>
<dbReference type="PROSITE" id="PS50878">
    <property type="entry name" value="RT_POL"/>
    <property type="match status" value="1"/>
</dbReference>
<keyword evidence="10" id="KW-1185">Reference proteome</keyword>
<dbReference type="SUPFAM" id="SSF53098">
    <property type="entry name" value="Ribonuclease H-like"/>
    <property type="match status" value="1"/>
</dbReference>
<dbReference type="SUPFAM" id="SSF56672">
    <property type="entry name" value="DNA/RNA polymerases"/>
    <property type="match status" value="1"/>
</dbReference>
<feature type="domain" description="Reverse transcriptase" evidence="8">
    <location>
        <begin position="1"/>
        <end position="215"/>
    </location>
</feature>
<name>A0A814HHR5_9BILA</name>
<comment type="caution">
    <text evidence="9">The sequence shown here is derived from an EMBL/GenBank/DDBJ whole genome shotgun (WGS) entry which is preliminary data.</text>
</comment>
<dbReference type="GO" id="GO:0003676">
    <property type="term" value="F:nucleic acid binding"/>
    <property type="evidence" value="ECO:0007669"/>
    <property type="project" value="InterPro"/>
</dbReference>
<keyword evidence="1" id="KW-0645">Protease</keyword>
<gene>
    <name evidence="9" type="ORF">OXX778_LOCUS16826</name>
</gene>
<dbReference type="GO" id="GO:0004519">
    <property type="term" value="F:endonuclease activity"/>
    <property type="evidence" value="ECO:0007669"/>
    <property type="project" value="UniProtKB-KW"/>
</dbReference>
<keyword evidence="7" id="KW-0695">RNA-directed DNA polymerase</keyword>